<proteinExistence type="predicted"/>
<dbReference type="AlphaFoldDB" id="A0A7G3ZAK4"/>
<dbReference type="RefSeq" id="XP_037137215.1">
    <property type="nucleotide sequence ID" value="XM_037281320.1"/>
</dbReference>
<dbReference type="InterPro" id="IPR013183">
    <property type="entry name" value="Hsk3-like"/>
</dbReference>
<protein>
    <recommendedName>
        <fullName evidence="4">DASH complex subunit HSK3</fullName>
    </recommendedName>
</protein>
<evidence type="ECO:0000256" key="1">
    <source>
        <dbReference type="SAM" id="MobiDB-lite"/>
    </source>
</evidence>
<dbReference type="KEGG" id="tgb:HG536_0A03580"/>
<evidence type="ECO:0000313" key="2">
    <source>
        <dbReference type="EMBL" id="QLL30540.1"/>
    </source>
</evidence>
<evidence type="ECO:0000313" key="3">
    <source>
        <dbReference type="Proteomes" id="UP000515788"/>
    </source>
</evidence>
<evidence type="ECO:0008006" key="4">
    <source>
        <dbReference type="Google" id="ProtNLM"/>
    </source>
</evidence>
<dbReference type="Proteomes" id="UP000515788">
    <property type="component" value="Chromosome 1"/>
</dbReference>
<dbReference type="PANTHER" id="PTHR28289:SF1">
    <property type="entry name" value="DASH COMPLEX SUBUNIT HSK3"/>
    <property type="match status" value="1"/>
</dbReference>
<reference evidence="2 3" key="1">
    <citation type="submission" date="2020-06" db="EMBL/GenBank/DDBJ databases">
        <title>The yeast mating-type switching endonuclease HO is a domesticated member of an unorthodox homing genetic element family.</title>
        <authorList>
            <person name="Coughlan A.Y."/>
            <person name="Lombardi L."/>
            <person name="Braun-Galleani S."/>
            <person name="Martos A.R."/>
            <person name="Galeote V."/>
            <person name="Bigey F."/>
            <person name="Dequin S."/>
            <person name="Byrne K.P."/>
            <person name="Wolfe K.H."/>
        </authorList>
    </citation>
    <scope>NUCLEOTIDE SEQUENCE [LARGE SCALE GENOMIC DNA]</scope>
    <source>
        <strain evidence="2 3">CBS764</strain>
    </source>
</reference>
<dbReference type="GO" id="GO:0008608">
    <property type="term" value="P:attachment of spindle microtubules to kinetochore"/>
    <property type="evidence" value="ECO:0007669"/>
    <property type="project" value="InterPro"/>
</dbReference>
<dbReference type="GO" id="GO:0051010">
    <property type="term" value="F:microtubule plus-end binding"/>
    <property type="evidence" value="ECO:0007669"/>
    <property type="project" value="TreeGrafter"/>
</dbReference>
<dbReference type="GeneID" id="59323637"/>
<dbReference type="EMBL" id="CP059246">
    <property type="protein sequence ID" value="QLL30540.1"/>
    <property type="molecule type" value="Genomic_DNA"/>
</dbReference>
<gene>
    <name evidence="2" type="ORF">HG536_0A03580</name>
</gene>
<dbReference type="InterPro" id="IPR042332">
    <property type="entry name" value="Hsk3"/>
</dbReference>
<name>A0A7G3ZAK4_9SACH</name>
<sequence>MNLINMGSHHEQSNHLPSMSNPNKERQYAHMAHQLQLLQSNLVKTTEQLDIMSQQCNKNLVGQLGKVHATWFIGSNRYFEEEMLGKQKK</sequence>
<accession>A0A7G3ZAK4</accession>
<feature type="region of interest" description="Disordered" evidence="1">
    <location>
        <begin position="1"/>
        <end position="23"/>
    </location>
</feature>
<dbReference type="OrthoDB" id="4040439at2759"/>
<dbReference type="PANTHER" id="PTHR28289">
    <property type="entry name" value="DASH COMPLEX SUBUNIT HSK3"/>
    <property type="match status" value="1"/>
</dbReference>
<keyword evidence="3" id="KW-1185">Reference proteome</keyword>
<dbReference type="Pfam" id="PF08227">
    <property type="entry name" value="DASH_Hsk3"/>
    <property type="match status" value="1"/>
</dbReference>
<organism evidence="2 3">
    <name type="scientific">Torulaspora globosa</name>
    <dbReference type="NCBI Taxonomy" id="48254"/>
    <lineage>
        <taxon>Eukaryota</taxon>
        <taxon>Fungi</taxon>
        <taxon>Dikarya</taxon>
        <taxon>Ascomycota</taxon>
        <taxon>Saccharomycotina</taxon>
        <taxon>Saccharomycetes</taxon>
        <taxon>Saccharomycetales</taxon>
        <taxon>Saccharomycetaceae</taxon>
        <taxon>Torulaspora</taxon>
    </lineage>
</organism>
<dbReference type="GO" id="GO:0042729">
    <property type="term" value="C:DASH complex"/>
    <property type="evidence" value="ECO:0007669"/>
    <property type="project" value="TreeGrafter"/>
</dbReference>